<proteinExistence type="predicted"/>
<feature type="chain" id="PRO_5047351750" evidence="2">
    <location>
        <begin position="21"/>
        <end position="337"/>
    </location>
</feature>
<feature type="region of interest" description="Disordered" evidence="1">
    <location>
        <begin position="291"/>
        <end position="337"/>
    </location>
</feature>
<keyword evidence="4" id="KW-1185">Reference proteome</keyword>
<accession>A0ABY7ECZ8</accession>
<evidence type="ECO:0000256" key="1">
    <source>
        <dbReference type="SAM" id="MobiDB-lite"/>
    </source>
</evidence>
<feature type="signal peptide" evidence="2">
    <location>
        <begin position="1"/>
        <end position="20"/>
    </location>
</feature>
<gene>
    <name evidence="3" type="ORF">MAR_016785</name>
</gene>
<keyword evidence="2" id="KW-0732">Signal</keyword>
<reference evidence="3" key="1">
    <citation type="submission" date="2022-11" db="EMBL/GenBank/DDBJ databases">
        <title>Centuries of genome instability and evolution in soft-shell clam transmissible cancer (bioRxiv).</title>
        <authorList>
            <person name="Hart S.F.M."/>
            <person name="Yonemitsu M.A."/>
            <person name="Giersch R.M."/>
            <person name="Beal B.F."/>
            <person name="Arriagada G."/>
            <person name="Davis B.W."/>
            <person name="Ostrander E.A."/>
            <person name="Goff S.P."/>
            <person name="Metzger M.J."/>
        </authorList>
    </citation>
    <scope>NUCLEOTIDE SEQUENCE</scope>
    <source>
        <strain evidence="3">MELC-2E11</strain>
        <tissue evidence="3">Siphon/mantle</tissue>
    </source>
</reference>
<sequence length="337" mass="37143">MARFICFWISLNIFLFQFEATTNTDLPGEPLLKSSPSCYQLQASEYLMVARCLSQKVIAMQSVTVAIKPTTDNCLLSDYNYDHLNFFESPCCQNTTDDDCMFDDPTFKGGSLMSSCNGRQTCSRTPQWYIATDIPNSAGIYAICEESHASSNETLFVQSPGYPSSIPNPPSPTHCSCLVQTDNCDSGIDVYLVEITLTSTLTSGSCSESQRLQIFFPDGAFIFTCENNTNQVIKQTVESPFFLVNFTYSLGDGKFWIGFKPTSNGNITISCPVGDQVSTFCAGNITITTEEPPVNSTNSDIPETAMNKTATPESKKQSRLNNDHMLEMAKKTENGSR</sequence>
<evidence type="ECO:0000256" key="2">
    <source>
        <dbReference type="SAM" id="SignalP"/>
    </source>
</evidence>
<dbReference type="Proteomes" id="UP001164746">
    <property type="component" value="Chromosome 6"/>
</dbReference>
<dbReference type="EMBL" id="CP111017">
    <property type="protein sequence ID" value="WAR06827.1"/>
    <property type="molecule type" value="Genomic_DNA"/>
</dbReference>
<feature type="compositionally biased region" description="Basic and acidic residues" evidence="1">
    <location>
        <begin position="313"/>
        <end position="337"/>
    </location>
</feature>
<organism evidence="3 4">
    <name type="scientific">Mya arenaria</name>
    <name type="common">Soft-shell clam</name>
    <dbReference type="NCBI Taxonomy" id="6604"/>
    <lineage>
        <taxon>Eukaryota</taxon>
        <taxon>Metazoa</taxon>
        <taxon>Spiralia</taxon>
        <taxon>Lophotrochozoa</taxon>
        <taxon>Mollusca</taxon>
        <taxon>Bivalvia</taxon>
        <taxon>Autobranchia</taxon>
        <taxon>Heteroconchia</taxon>
        <taxon>Euheterodonta</taxon>
        <taxon>Imparidentia</taxon>
        <taxon>Neoheterodontei</taxon>
        <taxon>Myida</taxon>
        <taxon>Myoidea</taxon>
        <taxon>Myidae</taxon>
        <taxon>Mya</taxon>
    </lineage>
</organism>
<protein>
    <submittedName>
        <fullName evidence="3">Uncharacterized protein</fullName>
    </submittedName>
</protein>
<feature type="non-terminal residue" evidence="3">
    <location>
        <position position="1"/>
    </location>
</feature>
<name>A0ABY7ECZ8_MYAAR</name>
<evidence type="ECO:0000313" key="4">
    <source>
        <dbReference type="Proteomes" id="UP001164746"/>
    </source>
</evidence>
<evidence type="ECO:0000313" key="3">
    <source>
        <dbReference type="EMBL" id="WAR06827.1"/>
    </source>
</evidence>
<feature type="compositionally biased region" description="Polar residues" evidence="1">
    <location>
        <begin position="291"/>
        <end position="312"/>
    </location>
</feature>